<name>A0A0R1LKR1_9LACO</name>
<dbReference type="EMBL" id="AZDV01000003">
    <property type="protein sequence ID" value="KRK96494.1"/>
    <property type="molecule type" value="Genomic_DNA"/>
</dbReference>
<proteinExistence type="inferred from homology"/>
<dbReference type="RefSeq" id="WP_057800843.1">
    <property type="nucleotide sequence ID" value="NZ_AZDV01000003.1"/>
</dbReference>
<comment type="similarity">
    <text evidence="1">Belongs to the leucine-binding protein family.</text>
</comment>
<evidence type="ECO:0000256" key="1">
    <source>
        <dbReference type="ARBA" id="ARBA00010062"/>
    </source>
</evidence>
<protein>
    <submittedName>
        <fullName evidence="5">LivA protein</fullName>
    </submittedName>
</protein>
<evidence type="ECO:0000256" key="2">
    <source>
        <dbReference type="ARBA" id="ARBA00022729"/>
    </source>
</evidence>
<dbReference type="InterPro" id="IPR051010">
    <property type="entry name" value="BCAA_transport"/>
</dbReference>
<dbReference type="InterPro" id="IPR028081">
    <property type="entry name" value="Leu-bd"/>
</dbReference>
<evidence type="ECO:0000256" key="3">
    <source>
        <dbReference type="SAM" id="SignalP"/>
    </source>
</evidence>
<dbReference type="CDD" id="cd06347">
    <property type="entry name" value="PBP1_ABC_LivK_ligand_binding-like"/>
    <property type="match status" value="1"/>
</dbReference>
<dbReference type="SUPFAM" id="SSF53822">
    <property type="entry name" value="Periplasmic binding protein-like I"/>
    <property type="match status" value="1"/>
</dbReference>
<feature type="domain" description="Leucine-binding protein" evidence="4">
    <location>
        <begin position="41"/>
        <end position="387"/>
    </location>
</feature>
<sequence length="398" mass="41980">MQKWQKQTLKLMTMGAAILSLAGCASAQSNASQGNNATGKTVKIGVNMELSGAAAGYGEQQKQGIQLAAREINQAGGIKVGNTKKKVQLVIRDNKTSNTTAASVAAQLVNNDKVVAVVGPATTNAGTAAIPNMTKASVPTVSPSATDPDYTLQKNGKVQKYVFRACYQNNLQGSSAAKFMTTDLKAKRVAILTDNSSDYGTGLTKAFKKTYTGKVVSSQAFQEGDKDFNAVLTSLKHKHIDAIYAPGYYSEIGLIIKQARQAGINVPVVGSDGMADTKLAQIAGKSNSNKIYYTTPFSTKAAASNQVASKFMSAYKAKYGSTAPTFSALAYDSVYMVKAAIEKEGSANSVKIADGLAQLKNFKGTTGTMSIDKHHDAEKTISIEQLTNGAVSNTYNIK</sequence>
<accession>A0A0R1LKR1</accession>
<dbReference type="AlphaFoldDB" id="A0A0R1LKR1"/>
<dbReference type="PANTHER" id="PTHR30483">
    <property type="entry name" value="LEUCINE-SPECIFIC-BINDING PROTEIN"/>
    <property type="match status" value="1"/>
</dbReference>
<dbReference type="Gene3D" id="3.40.50.2300">
    <property type="match status" value="2"/>
</dbReference>
<feature type="signal peptide" evidence="3">
    <location>
        <begin position="1"/>
        <end position="27"/>
    </location>
</feature>
<organism evidence="5 6">
    <name type="scientific">Levilactobacillus acidifarinae DSM 19394 = JCM 15949</name>
    <dbReference type="NCBI Taxonomy" id="1423715"/>
    <lineage>
        <taxon>Bacteria</taxon>
        <taxon>Bacillati</taxon>
        <taxon>Bacillota</taxon>
        <taxon>Bacilli</taxon>
        <taxon>Lactobacillales</taxon>
        <taxon>Lactobacillaceae</taxon>
        <taxon>Levilactobacillus</taxon>
    </lineage>
</organism>
<dbReference type="PANTHER" id="PTHR30483:SF6">
    <property type="entry name" value="PERIPLASMIC BINDING PROTEIN OF ABC TRANSPORTER FOR NATURAL AMINO ACIDS"/>
    <property type="match status" value="1"/>
</dbReference>
<evidence type="ECO:0000313" key="6">
    <source>
        <dbReference type="Proteomes" id="UP000051955"/>
    </source>
</evidence>
<dbReference type="InterPro" id="IPR028082">
    <property type="entry name" value="Peripla_BP_I"/>
</dbReference>
<dbReference type="STRING" id="1423715.FD25_GL001991"/>
<gene>
    <name evidence="5" type="ORF">FD25_GL001991</name>
</gene>
<evidence type="ECO:0000313" key="5">
    <source>
        <dbReference type="EMBL" id="KRK96494.1"/>
    </source>
</evidence>
<feature type="chain" id="PRO_5006407409" evidence="3">
    <location>
        <begin position="28"/>
        <end position="398"/>
    </location>
</feature>
<dbReference type="Proteomes" id="UP000051955">
    <property type="component" value="Unassembled WGS sequence"/>
</dbReference>
<keyword evidence="2 3" id="KW-0732">Signal</keyword>
<reference evidence="5 6" key="1">
    <citation type="journal article" date="2015" name="Genome Announc.">
        <title>Expanding the biotechnology potential of lactobacilli through comparative genomics of 213 strains and associated genera.</title>
        <authorList>
            <person name="Sun Z."/>
            <person name="Harris H.M."/>
            <person name="McCann A."/>
            <person name="Guo C."/>
            <person name="Argimon S."/>
            <person name="Zhang W."/>
            <person name="Yang X."/>
            <person name="Jeffery I.B."/>
            <person name="Cooney J.C."/>
            <person name="Kagawa T.F."/>
            <person name="Liu W."/>
            <person name="Song Y."/>
            <person name="Salvetti E."/>
            <person name="Wrobel A."/>
            <person name="Rasinkangas P."/>
            <person name="Parkhill J."/>
            <person name="Rea M.C."/>
            <person name="O'Sullivan O."/>
            <person name="Ritari J."/>
            <person name="Douillard F.P."/>
            <person name="Paul Ross R."/>
            <person name="Yang R."/>
            <person name="Briner A.E."/>
            <person name="Felis G.E."/>
            <person name="de Vos W.M."/>
            <person name="Barrangou R."/>
            <person name="Klaenhammer T.R."/>
            <person name="Caufield P.W."/>
            <person name="Cui Y."/>
            <person name="Zhang H."/>
            <person name="O'Toole P.W."/>
        </authorList>
    </citation>
    <scope>NUCLEOTIDE SEQUENCE [LARGE SCALE GENOMIC DNA]</scope>
    <source>
        <strain evidence="5 6">DSM 19394</strain>
    </source>
</reference>
<comment type="caution">
    <text evidence="5">The sequence shown here is derived from an EMBL/GenBank/DDBJ whole genome shotgun (WGS) entry which is preliminary data.</text>
</comment>
<keyword evidence="6" id="KW-1185">Reference proteome</keyword>
<dbReference type="Pfam" id="PF13458">
    <property type="entry name" value="Peripla_BP_6"/>
    <property type="match status" value="1"/>
</dbReference>
<dbReference type="PATRIC" id="fig|1423715.3.peg.2042"/>
<dbReference type="PROSITE" id="PS51257">
    <property type="entry name" value="PROKAR_LIPOPROTEIN"/>
    <property type="match status" value="1"/>
</dbReference>
<evidence type="ECO:0000259" key="4">
    <source>
        <dbReference type="Pfam" id="PF13458"/>
    </source>
</evidence>
<dbReference type="OrthoDB" id="9783240at2"/>